<sequence>MGAPRRMHMFVPYSAPSSPYLAKNARGFRNLMIDQLGGVVFGCTSSTMKECLENQLFGLPVEHFLYVKNVHPGLPLFLFNYNDRKIHGIFEAVSSGQMHINPYSWTSDGYEKTRYPAQVQIRVRLQCQPLPENQFKPIILDNYYSQNHFWFELDHVQSNKLISKLASLAIAPSKTLYNSANWGNIIQDLPENVMIADNGSFEPQVLENKSSSSVDVNRKFGAGDISPCSKGSVLQLESPLDFHAALDEKDFIYKKLRELVLERECSGAPTNGHAEERTNEVLGNPVNDVSIGKAAFRKARLPGEEKNEESSCDSAVYPSFVVQLLQGMEELIAFNEEQHKKMGGLEQKLADIQEEIKLLKNKCLMLESSNPLRTHAGENVVDSDDVAHLNDESIILAGGYDGVSWLSAFDSYSPLNDVFKSLKPMNSVRSFFALANLSREIYVFGGRCGSLWSNGGNASSPFLHIPSFPHPLSLKLLILMSLSSCEVESYNPADNKWTVHPCLNEKKGSLSGAALKDKIFAVGGGNGIESFSQVEMYDPQVGRWISTRSMWQKRFALAAAELNGALYAVGGFDGNNYLATAERFDPREHSWTKIESMSTKRGSHALVALRGKLYALGGHDGYQMVPSIEIYDPRRGTWMIGEPMNCSRGYSAAAVLKESIYVIGGVKSDNEIIDTIECYKEDQGWQTTTSRAVGKRCFSSAVVSEEC</sequence>
<protein>
    <submittedName>
        <fullName evidence="2">Uncharacterized protein LOC107764539</fullName>
    </submittedName>
</protein>
<name>A0AC58UH53_TOBAC</name>
<reference evidence="2" key="2">
    <citation type="submission" date="2025-08" db="UniProtKB">
        <authorList>
            <consortium name="RefSeq"/>
        </authorList>
    </citation>
    <scope>IDENTIFICATION</scope>
    <source>
        <tissue evidence="2">Leaf</tissue>
    </source>
</reference>
<gene>
    <name evidence="2" type="primary">LOC107764539</name>
</gene>
<evidence type="ECO:0000313" key="1">
    <source>
        <dbReference type="Proteomes" id="UP000790787"/>
    </source>
</evidence>
<evidence type="ECO:0000313" key="2">
    <source>
        <dbReference type="RefSeq" id="XP_075108809.1"/>
    </source>
</evidence>
<proteinExistence type="predicted"/>
<dbReference type="RefSeq" id="XP_075108809.1">
    <property type="nucleotide sequence ID" value="XM_075252708.1"/>
</dbReference>
<dbReference type="Proteomes" id="UP000790787">
    <property type="component" value="Chromosome 5"/>
</dbReference>
<reference evidence="1" key="1">
    <citation type="journal article" date="2014" name="Nat. Commun.">
        <title>The tobacco genome sequence and its comparison with those of tomato and potato.</title>
        <authorList>
            <person name="Sierro N."/>
            <person name="Battey J.N."/>
            <person name="Ouadi S."/>
            <person name="Bakaher N."/>
            <person name="Bovet L."/>
            <person name="Willig A."/>
            <person name="Goepfert S."/>
            <person name="Peitsch M.C."/>
            <person name="Ivanov N.V."/>
        </authorList>
    </citation>
    <scope>NUCLEOTIDE SEQUENCE [LARGE SCALE GENOMIC DNA]</scope>
</reference>
<organism evidence="1 2">
    <name type="scientific">Nicotiana tabacum</name>
    <name type="common">Common tobacco</name>
    <dbReference type="NCBI Taxonomy" id="4097"/>
    <lineage>
        <taxon>Eukaryota</taxon>
        <taxon>Viridiplantae</taxon>
        <taxon>Streptophyta</taxon>
        <taxon>Embryophyta</taxon>
        <taxon>Tracheophyta</taxon>
        <taxon>Spermatophyta</taxon>
        <taxon>Magnoliopsida</taxon>
        <taxon>eudicotyledons</taxon>
        <taxon>Gunneridae</taxon>
        <taxon>Pentapetalae</taxon>
        <taxon>asterids</taxon>
        <taxon>lamiids</taxon>
        <taxon>Solanales</taxon>
        <taxon>Solanaceae</taxon>
        <taxon>Nicotianoideae</taxon>
        <taxon>Nicotianeae</taxon>
        <taxon>Nicotiana</taxon>
    </lineage>
</organism>
<accession>A0AC58UH53</accession>
<keyword evidence="1" id="KW-1185">Reference proteome</keyword>